<dbReference type="OrthoDB" id="8588365at2"/>
<comment type="caution">
    <text evidence="1">The sequence shown here is derived from an EMBL/GenBank/DDBJ whole genome shotgun (WGS) entry which is preliminary data.</text>
</comment>
<dbReference type="Gene3D" id="3.40.50.300">
    <property type="entry name" value="P-loop containing nucleotide triphosphate hydrolases"/>
    <property type="match status" value="1"/>
</dbReference>
<reference evidence="1 2" key="1">
    <citation type="submission" date="2019-11" db="EMBL/GenBank/DDBJ databases">
        <title>Type strains purchased from KCTC, JCM and DSMZ.</title>
        <authorList>
            <person name="Lu H."/>
        </authorList>
    </citation>
    <scope>NUCLEOTIDE SEQUENCE [LARGE SCALE GENOMIC DNA]</scope>
    <source>
        <strain evidence="1 2">KCTC 22382</strain>
    </source>
</reference>
<gene>
    <name evidence="1" type="ORF">GM676_01600</name>
</gene>
<dbReference type="RefSeq" id="WP_155461619.1">
    <property type="nucleotide sequence ID" value="NZ_WNKY01000001.1"/>
</dbReference>
<keyword evidence="2" id="KW-1185">Reference proteome</keyword>
<organism evidence="1 2">
    <name type="scientific">Duganella radicis</name>
    <dbReference type="NCBI Taxonomy" id="551988"/>
    <lineage>
        <taxon>Bacteria</taxon>
        <taxon>Pseudomonadati</taxon>
        <taxon>Pseudomonadota</taxon>
        <taxon>Betaproteobacteria</taxon>
        <taxon>Burkholderiales</taxon>
        <taxon>Oxalobacteraceae</taxon>
        <taxon>Telluria group</taxon>
        <taxon>Duganella</taxon>
    </lineage>
</organism>
<dbReference type="InterPro" id="IPR027417">
    <property type="entry name" value="P-loop_NTPase"/>
</dbReference>
<protein>
    <submittedName>
        <fullName evidence="1">Uncharacterized protein</fullName>
    </submittedName>
</protein>
<dbReference type="EMBL" id="WNKY01000001">
    <property type="protein sequence ID" value="MTV36275.1"/>
    <property type="molecule type" value="Genomic_DNA"/>
</dbReference>
<evidence type="ECO:0000313" key="2">
    <source>
        <dbReference type="Proteomes" id="UP000475582"/>
    </source>
</evidence>
<proteinExistence type="predicted"/>
<name>A0A6L6PD37_9BURK</name>
<dbReference type="AlphaFoldDB" id="A0A6L6PD37"/>
<dbReference type="Proteomes" id="UP000475582">
    <property type="component" value="Unassembled WGS sequence"/>
</dbReference>
<dbReference type="SUPFAM" id="SSF52540">
    <property type="entry name" value="P-loop containing nucleoside triphosphate hydrolases"/>
    <property type="match status" value="1"/>
</dbReference>
<sequence length="206" mass="22983">MITNQANKAEVIAVIGATGSGKGVYIKNYALKKSDKRLLIWDYMREYSAFVDMATENLQPVIGAMKGAQFRAAFQPSFDDAVRKQQFDMFCKAAVHAGDVRLVVEELSFVTSPSFAPAGWKMVSSVGRHKGLRVIGASQRPAQVDKAFWSNCTEIHCGFLNYEEDQKTMAKVLGVTIDDIKGLEPLQYFHKDVRTKKIVMGRVRVP</sequence>
<accession>A0A6L6PD37</accession>
<evidence type="ECO:0000313" key="1">
    <source>
        <dbReference type="EMBL" id="MTV36275.1"/>
    </source>
</evidence>